<sequence>MALLAAFISLANAIPMSYNNTIFPRVDPEIPAHERRGIAFNNPDFVHHFAVQPSAGGACMSVADAVAGWNEHIQPLKSLKKQMYLGSPAVSNAAATDSTGLGWLAKFIEACSGCDVDFINIHWYDRADNAAYFKQHIEDARKVAQGRPIWVTEFRAEGTDEQVKRFFDEVLPWMDGSSDVARYAYFMARPGPGMLINDAQDGLSDLGAYYSFHDP</sequence>
<evidence type="ECO:0000259" key="1">
    <source>
        <dbReference type="Pfam" id="PF11790"/>
    </source>
</evidence>
<dbReference type="Proteomes" id="UP001140560">
    <property type="component" value="Unassembled WGS sequence"/>
</dbReference>
<proteinExistence type="predicted"/>
<accession>A0A9W9CQ41</accession>
<organism evidence="2 3">
    <name type="scientific">Neocucurbitaria cava</name>
    <dbReference type="NCBI Taxonomy" id="798079"/>
    <lineage>
        <taxon>Eukaryota</taxon>
        <taxon>Fungi</taxon>
        <taxon>Dikarya</taxon>
        <taxon>Ascomycota</taxon>
        <taxon>Pezizomycotina</taxon>
        <taxon>Dothideomycetes</taxon>
        <taxon>Pleosporomycetidae</taxon>
        <taxon>Pleosporales</taxon>
        <taxon>Pleosporineae</taxon>
        <taxon>Cucurbitariaceae</taxon>
        <taxon>Neocucurbitaria</taxon>
    </lineage>
</organism>
<dbReference type="SUPFAM" id="SSF51445">
    <property type="entry name" value="(Trans)glycosidases"/>
    <property type="match status" value="1"/>
</dbReference>
<feature type="domain" description="Asl1-like glycosyl hydrolase catalytic" evidence="1">
    <location>
        <begin position="37"/>
        <end position="210"/>
    </location>
</feature>
<dbReference type="InterPro" id="IPR053183">
    <property type="entry name" value="ASL1"/>
</dbReference>
<dbReference type="PANTHER" id="PTHR34154">
    <property type="entry name" value="ALKALI-SENSITIVE LINKAGE PROTEIN 1"/>
    <property type="match status" value="1"/>
</dbReference>
<dbReference type="EMBL" id="JAPEUY010000004">
    <property type="protein sequence ID" value="KAJ4374313.1"/>
    <property type="molecule type" value="Genomic_DNA"/>
</dbReference>
<name>A0A9W9CQ41_9PLEO</name>
<dbReference type="GO" id="GO:0071966">
    <property type="term" value="P:fungal-type cell wall polysaccharide metabolic process"/>
    <property type="evidence" value="ECO:0007669"/>
    <property type="project" value="TreeGrafter"/>
</dbReference>
<dbReference type="InterPro" id="IPR024655">
    <property type="entry name" value="Asl1_glyco_hydro_catalytic"/>
</dbReference>
<dbReference type="InterPro" id="IPR017853">
    <property type="entry name" value="GH"/>
</dbReference>
<dbReference type="Gene3D" id="3.20.20.80">
    <property type="entry name" value="Glycosidases"/>
    <property type="match status" value="1"/>
</dbReference>
<dbReference type="Pfam" id="PF11790">
    <property type="entry name" value="Glyco_hydro_cc"/>
    <property type="match status" value="1"/>
</dbReference>
<dbReference type="OrthoDB" id="5985073at2759"/>
<dbReference type="PANTHER" id="PTHR34154:SF10">
    <property type="entry name" value="ASL1-LIKE GLYCOSYL HYDROLASE CATALYTIC DOMAIN-CONTAINING PROTEIN"/>
    <property type="match status" value="1"/>
</dbReference>
<dbReference type="GO" id="GO:0009277">
    <property type="term" value="C:fungal-type cell wall"/>
    <property type="evidence" value="ECO:0007669"/>
    <property type="project" value="TreeGrafter"/>
</dbReference>
<protein>
    <recommendedName>
        <fullName evidence="1">Asl1-like glycosyl hydrolase catalytic domain-containing protein</fullName>
    </recommendedName>
</protein>
<evidence type="ECO:0000313" key="3">
    <source>
        <dbReference type="Proteomes" id="UP001140560"/>
    </source>
</evidence>
<keyword evidence="3" id="KW-1185">Reference proteome</keyword>
<reference evidence="2" key="1">
    <citation type="submission" date="2022-10" db="EMBL/GenBank/DDBJ databases">
        <title>Tapping the CABI collections for fungal endophytes: first genome assemblies for Collariella, Neodidymelliopsis, Ascochyta clinopodiicola, Didymella pomorum, Didymosphaeria variabile, Neocosmospora piperis and Neocucurbitaria cava.</title>
        <authorList>
            <person name="Hill R."/>
        </authorList>
    </citation>
    <scope>NUCLEOTIDE SEQUENCE</scope>
    <source>
        <strain evidence="2">IMI 356814</strain>
    </source>
</reference>
<comment type="caution">
    <text evidence="2">The sequence shown here is derived from an EMBL/GenBank/DDBJ whole genome shotgun (WGS) entry which is preliminary data.</text>
</comment>
<dbReference type="AlphaFoldDB" id="A0A9W9CQ41"/>
<gene>
    <name evidence="2" type="ORF">N0V83_003054</name>
</gene>
<evidence type="ECO:0000313" key="2">
    <source>
        <dbReference type="EMBL" id="KAJ4374313.1"/>
    </source>
</evidence>